<dbReference type="GO" id="GO:0000139">
    <property type="term" value="C:Golgi membrane"/>
    <property type="evidence" value="ECO:0007669"/>
    <property type="project" value="UniProtKB-SubCell"/>
</dbReference>
<dbReference type="FunFam" id="3.90.550.10:FF:000016">
    <property type="entry name" value="LARGE xylosyl- and glucuronyltransferase 2"/>
    <property type="match status" value="1"/>
</dbReference>
<dbReference type="InterPro" id="IPR002495">
    <property type="entry name" value="Glyco_trans_8"/>
</dbReference>
<protein>
    <submittedName>
        <fullName evidence="10">Glycosyltransferase-like protein LARGE1</fullName>
    </submittedName>
</protein>
<dbReference type="PANTHER" id="PTHR12270">
    <property type="entry name" value="GLYCOSYLTRANSFERASE-RELATED"/>
    <property type="match status" value="1"/>
</dbReference>
<evidence type="ECO:0000256" key="2">
    <source>
        <dbReference type="ARBA" id="ARBA00022692"/>
    </source>
</evidence>
<dbReference type="GO" id="GO:0042285">
    <property type="term" value="F:xylosyltransferase activity"/>
    <property type="evidence" value="ECO:0007669"/>
    <property type="project" value="TreeGrafter"/>
</dbReference>
<dbReference type="PANTHER" id="PTHR12270:SF25">
    <property type="entry name" value="GLYCOSYLTRANSFERASE-LIKE PROTEIN LARGE"/>
    <property type="match status" value="1"/>
</dbReference>
<dbReference type="RefSeq" id="XP_011499396.1">
    <property type="nucleotide sequence ID" value="XM_011501094.1"/>
</dbReference>
<evidence type="ECO:0000256" key="4">
    <source>
        <dbReference type="ARBA" id="ARBA00022989"/>
    </source>
</evidence>
<dbReference type="SUPFAM" id="SSF53448">
    <property type="entry name" value="Nucleotide-diphospho-sugar transferases"/>
    <property type="match status" value="1"/>
</dbReference>
<keyword evidence="7" id="KW-0325">Glycoprotein</keyword>
<keyword evidence="4 8" id="KW-1133">Transmembrane helix</keyword>
<dbReference type="Pfam" id="PF01501">
    <property type="entry name" value="Glyco_transf_8"/>
    <property type="match status" value="1"/>
</dbReference>
<evidence type="ECO:0000256" key="6">
    <source>
        <dbReference type="ARBA" id="ARBA00023136"/>
    </source>
</evidence>
<dbReference type="AlphaFoldDB" id="A0AAJ7DWX4"/>
<evidence type="ECO:0000256" key="3">
    <source>
        <dbReference type="ARBA" id="ARBA00022968"/>
    </source>
</evidence>
<dbReference type="GO" id="GO:0035269">
    <property type="term" value="P:protein O-linked glycosylation via mannose"/>
    <property type="evidence" value="ECO:0007669"/>
    <property type="project" value="TreeGrafter"/>
</dbReference>
<keyword evidence="3" id="KW-0735">Signal-anchor</keyword>
<keyword evidence="2 8" id="KW-0812">Transmembrane</keyword>
<organism evidence="9 10">
    <name type="scientific">Ceratosolen solmsi marchali</name>
    <dbReference type="NCBI Taxonomy" id="326594"/>
    <lineage>
        <taxon>Eukaryota</taxon>
        <taxon>Metazoa</taxon>
        <taxon>Ecdysozoa</taxon>
        <taxon>Arthropoda</taxon>
        <taxon>Hexapoda</taxon>
        <taxon>Insecta</taxon>
        <taxon>Pterygota</taxon>
        <taxon>Neoptera</taxon>
        <taxon>Endopterygota</taxon>
        <taxon>Hymenoptera</taxon>
        <taxon>Apocrita</taxon>
        <taxon>Proctotrupomorpha</taxon>
        <taxon>Chalcidoidea</taxon>
        <taxon>Agaonidae</taxon>
        <taxon>Agaoninae</taxon>
        <taxon>Ceratosolen</taxon>
    </lineage>
</organism>
<dbReference type="Pfam" id="PF13896">
    <property type="entry name" value="Glyco_transf_49"/>
    <property type="match status" value="2"/>
</dbReference>
<dbReference type="GeneID" id="105363412"/>
<name>A0AAJ7DWX4_9HYME</name>
<dbReference type="GO" id="GO:0015020">
    <property type="term" value="F:glucuronosyltransferase activity"/>
    <property type="evidence" value="ECO:0007669"/>
    <property type="project" value="TreeGrafter"/>
</dbReference>
<dbReference type="KEGG" id="csol:105363412"/>
<sequence length="693" mass="81207">MVRPWVGWLCILLFISIVFCLYLSINAPIIKNPYIISNNLDLSRNKELQKTFYYSTLNDKESFISHTKVKDCSTIHIAIVCAGYNSTVTLVTTVKSILFYRTKPLHFHLLVDEIALQTLNILFNTWNIPHVVISFYKSEEWIPQVSWIPNKHYSGVYGLLKLVLPDIIQESKILVLDTDVTILNDISLLWSLFKNFNEEQVLGLVENQSNWYIIPSLFSIHPWPALGKGFNTGVMLMDLQHLREKKFTKLWRSTTVTVLKDILETSLADQDIINAVIKNNPQFIYIINCTWNVQLSDHALSEMCYNTAEKINAIHWNSPRKQNVKNKYTLDFKQMHQIFLELDGNLLRRRLFGCDMNRASSQNNEMDPCFKFKEEGNIIYRTHTFYLEFEYNVINPVDVFLATQCSIDRMVLLEELSKHWPGVISIALYLTDAEVQSFLDFVHNSPDLRHRRNIAYHIVYKEGEFYPVNYLRNVAMTYITLPYIFQLDIDFLPQIGLYKNLMNYIIQQNLTESHHVALVVPAFETQRYRFSFPLSKTEVLSYLNHGILYTFRYHVWSQGHAPTNFTLYKNATEPYEISWEPDFEPYIVVSRSSPVYDTRFIGFGWNKVSYITHLTALGYKYIVLPDTFIIHRPHAPSRDIGKFRTNPAYRRCLKELKDTFVKDLLKKLGNMAMMNLKKIFTKDDKILQNITNK</sequence>
<reference evidence="10" key="1">
    <citation type="submission" date="2025-08" db="UniProtKB">
        <authorList>
            <consortium name="RefSeq"/>
        </authorList>
    </citation>
    <scope>IDENTIFICATION</scope>
</reference>
<gene>
    <name evidence="10" type="primary">LOC105363412</name>
</gene>
<keyword evidence="6 8" id="KW-0472">Membrane</keyword>
<evidence type="ECO:0000313" key="10">
    <source>
        <dbReference type="RefSeq" id="XP_011499396.1"/>
    </source>
</evidence>
<keyword evidence="5" id="KW-0333">Golgi apparatus</keyword>
<feature type="transmembrane region" description="Helical" evidence="8">
    <location>
        <begin position="6"/>
        <end position="25"/>
    </location>
</feature>
<evidence type="ECO:0000256" key="7">
    <source>
        <dbReference type="ARBA" id="ARBA00023180"/>
    </source>
</evidence>
<dbReference type="Proteomes" id="UP000695007">
    <property type="component" value="Unplaced"/>
</dbReference>
<dbReference type="InterPro" id="IPR029044">
    <property type="entry name" value="Nucleotide-diphossugar_trans"/>
</dbReference>
<evidence type="ECO:0000256" key="1">
    <source>
        <dbReference type="ARBA" id="ARBA00004323"/>
    </source>
</evidence>
<keyword evidence="9" id="KW-1185">Reference proteome</keyword>
<comment type="subcellular location">
    <subcellularLocation>
        <location evidence="1">Golgi apparatus membrane</location>
        <topology evidence="1">Single-pass type II membrane protein</topology>
    </subcellularLocation>
</comment>
<accession>A0AAJ7DWX4</accession>
<evidence type="ECO:0000256" key="5">
    <source>
        <dbReference type="ARBA" id="ARBA00023034"/>
    </source>
</evidence>
<proteinExistence type="predicted"/>
<dbReference type="Gene3D" id="3.90.550.10">
    <property type="entry name" value="Spore Coat Polysaccharide Biosynthesis Protein SpsA, Chain A"/>
    <property type="match status" value="1"/>
</dbReference>
<feature type="non-terminal residue" evidence="10">
    <location>
        <position position="693"/>
    </location>
</feature>
<evidence type="ECO:0000256" key="8">
    <source>
        <dbReference type="SAM" id="Phobius"/>
    </source>
</evidence>
<evidence type="ECO:0000313" key="9">
    <source>
        <dbReference type="Proteomes" id="UP000695007"/>
    </source>
</evidence>
<dbReference type="InterPro" id="IPR051292">
    <property type="entry name" value="Xyl/GlcA_transferase"/>
</dbReference>